<dbReference type="Pfam" id="PF10648">
    <property type="entry name" value="Gmad2"/>
    <property type="match status" value="1"/>
</dbReference>
<dbReference type="EMBL" id="FQUW01000017">
    <property type="protein sequence ID" value="SHF18981.1"/>
    <property type="molecule type" value="Genomic_DNA"/>
</dbReference>
<dbReference type="SMART" id="SM00909">
    <property type="entry name" value="Germane"/>
    <property type="match status" value="1"/>
</dbReference>
<feature type="domain" description="GerMN" evidence="1">
    <location>
        <begin position="81"/>
        <end position="170"/>
    </location>
</feature>
<protein>
    <submittedName>
        <fullName evidence="2">Sporulation and spore germination</fullName>
    </submittedName>
</protein>
<dbReference type="AlphaFoldDB" id="A0A1M4ZLT7"/>
<evidence type="ECO:0000313" key="2">
    <source>
        <dbReference type="EMBL" id="SHF18981.1"/>
    </source>
</evidence>
<dbReference type="Proteomes" id="UP000184196">
    <property type="component" value="Unassembled WGS sequence"/>
</dbReference>
<dbReference type="PROSITE" id="PS51257">
    <property type="entry name" value="PROKAR_LIPOPROTEIN"/>
    <property type="match status" value="1"/>
</dbReference>
<organism evidence="2 3">
    <name type="scientific">Desulfofundulus australicus DSM 11792</name>
    <dbReference type="NCBI Taxonomy" id="1121425"/>
    <lineage>
        <taxon>Bacteria</taxon>
        <taxon>Bacillati</taxon>
        <taxon>Bacillota</taxon>
        <taxon>Clostridia</taxon>
        <taxon>Eubacteriales</taxon>
        <taxon>Peptococcaceae</taxon>
        <taxon>Desulfofundulus</taxon>
    </lineage>
</organism>
<reference evidence="3" key="1">
    <citation type="submission" date="2016-11" db="EMBL/GenBank/DDBJ databases">
        <authorList>
            <person name="Varghese N."/>
            <person name="Submissions S."/>
        </authorList>
    </citation>
    <scope>NUCLEOTIDE SEQUENCE [LARGE SCALE GENOMIC DNA]</scope>
    <source>
        <strain evidence="3">DSM 11792</strain>
    </source>
</reference>
<name>A0A1M4ZLT7_9FIRM</name>
<keyword evidence="3" id="KW-1185">Reference proteome</keyword>
<dbReference type="InterPro" id="IPR019606">
    <property type="entry name" value="GerMN"/>
</dbReference>
<dbReference type="Pfam" id="PF10646">
    <property type="entry name" value="Germane"/>
    <property type="match status" value="1"/>
</dbReference>
<gene>
    <name evidence="2" type="ORF">SAMN02745218_01651</name>
</gene>
<evidence type="ECO:0000313" key="3">
    <source>
        <dbReference type="Proteomes" id="UP000184196"/>
    </source>
</evidence>
<evidence type="ECO:0000259" key="1">
    <source>
        <dbReference type="SMART" id="SM00909"/>
    </source>
</evidence>
<proteinExistence type="predicted"/>
<sequence length="291" mass="32188">MSMVTGRKSRWRVPVLILNLFFALLLVSGCSWTGQRAPANQSPDPSPPQPLYVAVYYVKSNDQESYLVREIHKIPQTDKPALKAVEELISGEPSTPGAMRILPAGTRVLDVSVKDGLATVNFSREVLEQPGTGAEGEAMAIQSVVNTLTEFPEIRQVSFQVEGKVDERTLDWWGHVGLYDQPFRRDLSRVYEPAIWVTHPTPDQVIGVPLLVKGSARVYEGTVNARLLDSQGRVLASAYTTATRAAPERGDFEMRLSFKPPQDGKGTLEVYSISARDGSIENKVTIPVRWP</sequence>
<accession>A0A1M4ZLT7</accession>
<dbReference type="InterPro" id="IPR018911">
    <property type="entry name" value="Gmad2_Ig-like_dom"/>
</dbReference>